<dbReference type="Gene3D" id="1.10.443.10">
    <property type="entry name" value="Intergrase catalytic core"/>
    <property type="match status" value="1"/>
</dbReference>
<dbReference type="EMBL" id="JBHSPB010000004">
    <property type="protein sequence ID" value="MFC5720344.1"/>
    <property type="molecule type" value="Genomic_DNA"/>
</dbReference>
<evidence type="ECO:0000313" key="8">
    <source>
        <dbReference type="EMBL" id="MFC5720344.1"/>
    </source>
</evidence>
<comment type="similarity">
    <text evidence="1">Belongs to the 'phage' integrase family.</text>
</comment>
<keyword evidence="2 4" id="KW-0238">DNA-binding</keyword>
<feature type="domain" description="Tyr recombinase" evidence="6">
    <location>
        <begin position="193"/>
        <end position="397"/>
    </location>
</feature>
<dbReference type="InterPro" id="IPR010998">
    <property type="entry name" value="Integrase_recombinase_N"/>
</dbReference>
<protein>
    <submittedName>
        <fullName evidence="8">Tyrosine-type recombinase/integrase</fullName>
    </submittedName>
</protein>
<dbReference type="PROSITE" id="PS51898">
    <property type="entry name" value="TYR_RECOMBINASE"/>
    <property type="match status" value="1"/>
</dbReference>
<dbReference type="RefSeq" id="WP_390315446.1">
    <property type="nucleotide sequence ID" value="NZ_JBHSPB010000004.1"/>
</dbReference>
<dbReference type="InterPro" id="IPR050090">
    <property type="entry name" value="Tyrosine_recombinase_XerCD"/>
</dbReference>
<comment type="caution">
    <text evidence="8">The sequence shown here is derived from an EMBL/GenBank/DDBJ whole genome shotgun (WGS) entry which is preliminary data.</text>
</comment>
<keyword evidence="3" id="KW-0233">DNA recombination</keyword>
<evidence type="ECO:0000259" key="7">
    <source>
        <dbReference type="PROSITE" id="PS51900"/>
    </source>
</evidence>
<dbReference type="Gene3D" id="1.10.150.130">
    <property type="match status" value="1"/>
</dbReference>
<reference evidence="9" key="1">
    <citation type="journal article" date="2019" name="Int. J. Syst. Evol. Microbiol.">
        <title>The Global Catalogue of Microorganisms (GCM) 10K type strain sequencing project: providing services to taxonomists for standard genome sequencing and annotation.</title>
        <authorList>
            <consortium name="The Broad Institute Genomics Platform"/>
            <consortium name="The Broad Institute Genome Sequencing Center for Infectious Disease"/>
            <person name="Wu L."/>
            <person name="Ma J."/>
        </authorList>
    </citation>
    <scope>NUCLEOTIDE SEQUENCE [LARGE SCALE GENOMIC DNA]</scope>
    <source>
        <strain evidence="9">CGMCC 4.7304</strain>
    </source>
</reference>
<keyword evidence="9" id="KW-1185">Reference proteome</keyword>
<evidence type="ECO:0000313" key="9">
    <source>
        <dbReference type="Proteomes" id="UP001596083"/>
    </source>
</evidence>
<evidence type="ECO:0000259" key="6">
    <source>
        <dbReference type="PROSITE" id="PS51898"/>
    </source>
</evidence>
<evidence type="ECO:0000256" key="4">
    <source>
        <dbReference type="PROSITE-ProRule" id="PRU01248"/>
    </source>
</evidence>
<dbReference type="InterPro" id="IPR002104">
    <property type="entry name" value="Integrase_catalytic"/>
</dbReference>
<accession>A0ABW0YUW3</accession>
<proteinExistence type="inferred from homology"/>
<gene>
    <name evidence="8" type="ORF">ACFP1Z_09240</name>
</gene>
<feature type="domain" description="Core-binding (CB)" evidence="7">
    <location>
        <begin position="75"/>
        <end position="177"/>
    </location>
</feature>
<evidence type="ECO:0000256" key="5">
    <source>
        <dbReference type="SAM" id="MobiDB-lite"/>
    </source>
</evidence>
<dbReference type="CDD" id="cd01189">
    <property type="entry name" value="INT_ICEBs1_C_like"/>
    <property type="match status" value="1"/>
</dbReference>
<organism evidence="8 9">
    <name type="scientific">Streptomyces gamaensis</name>
    <dbReference type="NCBI Taxonomy" id="1763542"/>
    <lineage>
        <taxon>Bacteria</taxon>
        <taxon>Bacillati</taxon>
        <taxon>Actinomycetota</taxon>
        <taxon>Actinomycetes</taxon>
        <taxon>Kitasatosporales</taxon>
        <taxon>Streptomycetaceae</taxon>
        <taxon>Streptomyces</taxon>
    </lineage>
</organism>
<dbReference type="InterPro" id="IPR044068">
    <property type="entry name" value="CB"/>
</dbReference>
<dbReference type="SUPFAM" id="SSF56349">
    <property type="entry name" value="DNA breaking-rejoining enzymes"/>
    <property type="match status" value="1"/>
</dbReference>
<feature type="region of interest" description="Disordered" evidence="5">
    <location>
        <begin position="137"/>
        <end position="157"/>
    </location>
</feature>
<dbReference type="InterPro" id="IPR013762">
    <property type="entry name" value="Integrase-like_cat_sf"/>
</dbReference>
<dbReference type="PANTHER" id="PTHR30349:SF64">
    <property type="entry name" value="PROPHAGE INTEGRASE INTD-RELATED"/>
    <property type="match status" value="1"/>
</dbReference>
<evidence type="ECO:0000256" key="2">
    <source>
        <dbReference type="ARBA" id="ARBA00023125"/>
    </source>
</evidence>
<dbReference type="Proteomes" id="UP001596083">
    <property type="component" value="Unassembled WGS sequence"/>
</dbReference>
<dbReference type="Pfam" id="PF00589">
    <property type="entry name" value="Phage_integrase"/>
    <property type="match status" value="1"/>
</dbReference>
<dbReference type="PANTHER" id="PTHR30349">
    <property type="entry name" value="PHAGE INTEGRASE-RELATED"/>
    <property type="match status" value="1"/>
</dbReference>
<sequence>MAYVVERPNKDGTITFQVKWREGGTRQGPQQNEKFGERDSAEQFKKLVDAHGQHWPPGWVRGHGFVEPDADPDDVPLAEWAHRYVDRLTGVEPRTRVDYKREIDLHFSAIVHTTRSGLRQQATIMNVTADDITDWVRAEEDGQRDEKDPETWLRRPADPKSIANRHGLLYAIFQAAVEAEPQLRTKNPCAKTKLPRVDNEIEDEMVFLEREEYQRIRIEITDPVARDLADFLVSTGLRWGEATAVQVRDLNLNGETPTLRVQRAWKRQEDHTFRIGPPKTKKARRTIALAPAQTEILRRHVAGRQPEDFVFRTAMGKHWRHANFYNRKWKPAVAEAVKKGLPKKPRIHDLRHTHVSWLIAANIPLPAIQARLGHESITTTVDRYGHLVRQLDTEISAAVEAALAAPEAAPVLRIAG</sequence>
<dbReference type="InterPro" id="IPR011010">
    <property type="entry name" value="DNA_brk_join_enz"/>
</dbReference>
<evidence type="ECO:0000256" key="3">
    <source>
        <dbReference type="ARBA" id="ARBA00023172"/>
    </source>
</evidence>
<evidence type="ECO:0000256" key="1">
    <source>
        <dbReference type="ARBA" id="ARBA00008857"/>
    </source>
</evidence>
<name>A0ABW0YUW3_9ACTN</name>
<dbReference type="PROSITE" id="PS51900">
    <property type="entry name" value="CB"/>
    <property type="match status" value="1"/>
</dbReference>